<dbReference type="InterPro" id="IPR036397">
    <property type="entry name" value="RNaseH_sf"/>
</dbReference>
<keyword evidence="2" id="KW-1185">Reference proteome</keyword>
<feature type="non-terminal residue" evidence="1">
    <location>
        <position position="1"/>
    </location>
</feature>
<proteinExistence type="predicted"/>
<dbReference type="Gene3D" id="3.30.420.10">
    <property type="entry name" value="Ribonuclease H-like superfamily/Ribonuclease H"/>
    <property type="match status" value="1"/>
</dbReference>
<protein>
    <submittedName>
        <fullName evidence="1">Uncharacterized protein</fullName>
    </submittedName>
</protein>
<reference evidence="1 2" key="1">
    <citation type="submission" date="2021-06" db="EMBL/GenBank/DDBJ databases">
        <authorList>
            <person name="Palmer J.M."/>
        </authorList>
    </citation>
    <scope>NUCLEOTIDE SEQUENCE [LARGE SCALE GENOMIC DNA]</scope>
    <source>
        <strain evidence="1 2">AS_MEX2019</strain>
        <tissue evidence="1">Muscle</tissue>
    </source>
</reference>
<name>A0ABV1AB67_9TELE</name>
<evidence type="ECO:0000313" key="1">
    <source>
        <dbReference type="EMBL" id="MEQ2315409.1"/>
    </source>
</evidence>
<organism evidence="1 2">
    <name type="scientific">Ameca splendens</name>
    <dbReference type="NCBI Taxonomy" id="208324"/>
    <lineage>
        <taxon>Eukaryota</taxon>
        <taxon>Metazoa</taxon>
        <taxon>Chordata</taxon>
        <taxon>Craniata</taxon>
        <taxon>Vertebrata</taxon>
        <taxon>Euteleostomi</taxon>
        <taxon>Actinopterygii</taxon>
        <taxon>Neopterygii</taxon>
        <taxon>Teleostei</taxon>
        <taxon>Neoteleostei</taxon>
        <taxon>Acanthomorphata</taxon>
        <taxon>Ovalentaria</taxon>
        <taxon>Atherinomorphae</taxon>
        <taxon>Cyprinodontiformes</taxon>
        <taxon>Goodeidae</taxon>
        <taxon>Ameca</taxon>
    </lineage>
</organism>
<sequence>IHSRILEELHKEWTEAGAHRRILHMGYKCLTWAEENHNWTVAQRSKVLFSDESKFCLFMWRSRSKSLEEQRRGPESTLLEVQCEVATVSNGLGCHVICWFWSTGFS</sequence>
<accession>A0ABV1AB67</accession>
<comment type="caution">
    <text evidence="1">The sequence shown here is derived from an EMBL/GenBank/DDBJ whole genome shotgun (WGS) entry which is preliminary data.</text>
</comment>
<dbReference type="EMBL" id="JAHRIP010086572">
    <property type="protein sequence ID" value="MEQ2315409.1"/>
    <property type="molecule type" value="Genomic_DNA"/>
</dbReference>
<gene>
    <name evidence="1" type="ORF">AMECASPLE_022008</name>
</gene>
<evidence type="ECO:0000313" key="2">
    <source>
        <dbReference type="Proteomes" id="UP001469553"/>
    </source>
</evidence>
<dbReference type="Proteomes" id="UP001469553">
    <property type="component" value="Unassembled WGS sequence"/>
</dbReference>